<evidence type="ECO:0000313" key="4">
    <source>
        <dbReference type="Proteomes" id="UP001495910"/>
    </source>
</evidence>
<sequence>MLFPQLRHWPRQQLARILAAMPSCCALCGRNGKRIICDGCSGRYFSSGQPRCNQCANPLPRYDGHGPVSCGNCLKQPRAFDATIAACDYGAPADQLVLALKFGGRLALAPVFAHMLCDASRISDHQGLPADLPDIMTAVPLSAQRLQQRGFNQALEIAKPLARLLGLGLQHGLLLRQRDTLPQSLAPDLEQRRRNLRQAFIVPPAAIAQIRGRHIGVVDDVMTTGETLHALAQTLRRHGARRITNFVFARTP</sequence>
<dbReference type="PANTHER" id="PTHR47505:SF1">
    <property type="entry name" value="DNA UTILIZATION PROTEIN YHGH"/>
    <property type="match status" value="1"/>
</dbReference>
<name>A0ABU9PUJ1_9BURK</name>
<comment type="similarity">
    <text evidence="1">Belongs to the ComF/GntX family.</text>
</comment>
<organism evidence="3 4">
    <name type="scientific">Collimonas rhizosphaerae</name>
    <dbReference type="NCBI Taxonomy" id="3126357"/>
    <lineage>
        <taxon>Bacteria</taxon>
        <taxon>Pseudomonadati</taxon>
        <taxon>Pseudomonadota</taxon>
        <taxon>Betaproteobacteria</taxon>
        <taxon>Burkholderiales</taxon>
        <taxon>Oxalobacteraceae</taxon>
        <taxon>Collimonas</taxon>
    </lineage>
</organism>
<dbReference type="InterPro" id="IPR051910">
    <property type="entry name" value="ComF/GntX_DNA_util-trans"/>
</dbReference>
<accession>A0ABU9PUJ1</accession>
<evidence type="ECO:0000256" key="1">
    <source>
        <dbReference type="ARBA" id="ARBA00008007"/>
    </source>
</evidence>
<evidence type="ECO:0000313" key="3">
    <source>
        <dbReference type="EMBL" id="MEM4987688.1"/>
    </source>
</evidence>
<comment type="caution">
    <text evidence="3">The sequence shown here is derived from an EMBL/GenBank/DDBJ whole genome shotgun (WGS) entry which is preliminary data.</text>
</comment>
<dbReference type="InterPro" id="IPR000836">
    <property type="entry name" value="PRTase_dom"/>
</dbReference>
<feature type="domain" description="Phosphoribosyltransferase" evidence="2">
    <location>
        <begin position="156"/>
        <end position="249"/>
    </location>
</feature>
<dbReference type="Gene3D" id="3.40.50.2020">
    <property type="match status" value="1"/>
</dbReference>
<dbReference type="InterPro" id="IPR029057">
    <property type="entry name" value="PRTase-like"/>
</dbReference>
<dbReference type="PANTHER" id="PTHR47505">
    <property type="entry name" value="DNA UTILIZATION PROTEIN YHGH"/>
    <property type="match status" value="1"/>
</dbReference>
<proteinExistence type="inferred from homology"/>
<dbReference type="RefSeq" id="WP_342829237.1">
    <property type="nucleotide sequence ID" value="NZ_JBANDC010000006.1"/>
</dbReference>
<dbReference type="Pfam" id="PF00156">
    <property type="entry name" value="Pribosyltran"/>
    <property type="match status" value="1"/>
</dbReference>
<protein>
    <submittedName>
        <fullName evidence="3">ComF family protein</fullName>
    </submittedName>
</protein>
<reference evidence="3 4" key="1">
    <citation type="submission" date="2024-02" db="EMBL/GenBank/DDBJ databases">
        <title>Draft genome sequence of Collimonas sp. strain H4R21, an effective mineral-weathering bacterial strain isolated from the beech rhizosphere.</title>
        <authorList>
            <person name="Morin E."/>
            <person name="Uroz S."/>
            <person name="Leveau J.H.J."/>
            <person name="Kumar R."/>
            <person name="Rey M.W."/>
            <person name="Pham J."/>
        </authorList>
    </citation>
    <scope>NUCLEOTIDE SEQUENCE [LARGE SCALE GENOMIC DNA]</scope>
    <source>
        <strain evidence="3 4">H4R21</strain>
    </source>
</reference>
<dbReference type="CDD" id="cd06223">
    <property type="entry name" value="PRTases_typeI"/>
    <property type="match status" value="1"/>
</dbReference>
<dbReference type="Proteomes" id="UP001495910">
    <property type="component" value="Unassembled WGS sequence"/>
</dbReference>
<gene>
    <name evidence="3" type="ORF">V8G57_09860</name>
</gene>
<dbReference type="EMBL" id="JBANDC010000006">
    <property type="protein sequence ID" value="MEM4987688.1"/>
    <property type="molecule type" value="Genomic_DNA"/>
</dbReference>
<dbReference type="SUPFAM" id="SSF53271">
    <property type="entry name" value="PRTase-like"/>
    <property type="match status" value="1"/>
</dbReference>
<keyword evidence="4" id="KW-1185">Reference proteome</keyword>
<evidence type="ECO:0000259" key="2">
    <source>
        <dbReference type="Pfam" id="PF00156"/>
    </source>
</evidence>